<evidence type="ECO:0000313" key="3">
    <source>
        <dbReference type="Proteomes" id="UP001476798"/>
    </source>
</evidence>
<feature type="region of interest" description="Disordered" evidence="1">
    <location>
        <begin position="174"/>
        <end position="194"/>
    </location>
</feature>
<gene>
    <name evidence="2" type="ORF">GOODEAATRI_021965</name>
</gene>
<dbReference type="Proteomes" id="UP001476798">
    <property type="component" value="Unassembled WGS sequence"/>
</dbReference>
<accession>A0ABV0PG05</accession>
<feature type="non-terminal residue" evidence="2">
    <location>
        <position position="213"/>
    </location>
</feature>
<sequence length="213" mass="23671">MELERFTQRRKPVFWSRDLVKRSQTGAFTIQAESDWRVENSVSLEQQRLDTMKSTQCSDTSILHPVQLQQAPPSDGCAGENVVLGGKKTADRNVETRLSFADESDKLQSLMKDDRSILMCLARKKMAVQNAEMPNHPVSVSSDPPTASCEPLNVKSMAEKSTFAIPCAPSCDATTNTETERCTSNHTQTEGSKTAEQHIMTELQMNDLDCLAE</sequence>
<feature type="compositionally biased region" description="Polar residues" evidence="1">
    <location>
        <begin position="184"/>
        <end position="194"/>
    </location>
</feature>
<keyword evidence="3" id="KW-1185">Reference proteome</keyword>
<reference evidence="2 3" key="1">
    <citation type="submission" date="2021-06" db="EMBL/GenBank/DDBJ databases">
        <authorList>
            <person name="Palmer J.M."/>
        </authorList>
    </citation>
    <scope>NUCLEOTIDE SEQUENCE [LARGE SCALE GENOMIC DNA]</scope>
    <source>
        <strain evidence="2 3">GA_2019</strain>
        <tissue evidence="2">Muscle</tissue>
    </source>
</reference>
<protein>
    <submittedName>
        <fullName evidence="2">Uncharacterized protein</fullName>
    </submittedName>
</protein>
<organism evidence="2 3">
    <name type="scientific">Goodea atripinnis</name>
    <dbReference type="NCBI Taxonomy" id="208336"/>
    <lineage>
        <taxon>Eukaryota</taxon>
        <taxon>Metazoa</taxon>
        <taxon>Chordata</taxon>
        <taxon>Craniata</taxon>
        <taxon>Vertebrata</taxon>
        <taxon>Euteleostomi</taxon>
        <taxon>Actinopterygii</taxon>
        <taxon>Neopterygii</taxon>
        <taxon>Teleostei</taxon>
        <taxon>Neoteleostei</taxon>
        <taxon>Acanthomorphata</taxon>
        <taxon>Ovalentaria</taxon>
        <taxon>Atherinomorphae</taxon>
        <taxon>Cyprinodontiformes</taxon>
        <taxon>Goodeidae</taxon>
        <taxon>Goodea</taxon>
    </lineage>
</organism>
<dbReference type="EMBL" id="JAHRIO010072161">
    <property type="protein sequence ID" value="MEQ2182402.1"/>
    <property type="molecule type" value="Genomic_DNA"/>
</dbReference>
<evidence type="ECO:0000313" key="2">
    <source>
        <dbReference type="EMBL" id="MEQ2182402.1"/>
    </source>
</evidence>
<evidence type="ECO:0000256" key="1">
    <source>
        <dbReference type="SAM" id="MobiDB-lite"/>
    </source>
</evidence>
<name>A0ABV0PG05_9TELE</name>
<proteinExistence type="predicted"/>
<comment type="caution">
    <text evidence="2">The sequence shown here is derived from an EMBL/GenBank/DDBJ whole genome shotgun (WGS) entry which is preliminary data.</text>
</comment>